<evidence type="ECO:0000313" key="2">
    <source>
        <dbReference type="EMBL" id="JAP90066.1"/>
    </source>
</evidence>
<name>A0A146K302_9EUKA</name>
<proteinExistence type="predicted"/>
<feature type="compositionally biased region" description="Basic and acidic residues" evidence="1">
    <location>
        <begin position="425"/>
        <end position="442"/>
    </location>
</feature>
<feature type="region of interest" description="Disordered" evidence="1">
    <location>
        <begin position="403"/>
        <end position="442"/>
    </location>
</feature>
<gene>
    <name evidence="2" type="ORF">TPC1_30439</name>
</gene>
<dbReference type="AlphaFoldDB" id="A0A146K302"/>
<organism evidence="2">
    <name type="scientific">Trepomonas sp. PC1</name>
    <dbReference type="NCBI Taxonomy" id="1076344"/>
    <lineage>
        <taxon>Eukaryota</taxon>
        <taxon>Metamonada</taxon>
        <taxon>Diplomonadida</taxon>
        <taxon>Hexamitidae</taxon>
        <taxon>Hexamitinae</taxon>
        <taxon>Trepomonas</taxon>
    </lineage>
</organism>
<sequence>ELPNNIVPVRAWDRKIFMLKDDVSIEDTNYTLLSGYYDQHFYVCHMNQKYYTKVTMDYEFEHVETTSPIQQVVSVPNGLLIFMLDEILFIGDSTKSIRKQRIKRVISELPFYVGEQLFICLIEDDSNKYEMMFFQNEFQFKPLLVPQFAEFGFSFDKGYKLITYFDGSVKIYDFQFNLELFNSTSYEIVLDKPIFVEVRNHGFTALQQGKFTRIKGPMQQTQEIPLEECEILSATVLNNFSEETRYLVMSVILDGDSTIVSYEVTENSIQKGFMHENYKFIQPALTELPQASTNGQMLGFPDKFTITKITASDLMKPRFKKAQFHNWLTGTEHQFEEIVESEEVKNEEFGYKYLVFCKAFKTNVICPYEVSTREVRIQNQKYNLNVGYSDLCMEKCRISGQNENQAKEEIGKENKEETEFEVEPENCKENGEIRKDSEVKPENCKEMENLEKELQTQQQLEALKQKELETQRESKNTFEKSIKQFADLIEVETTKEFIEFEIRKFEEATLVKVSCKAALQFFNSGEEEFEKYQDISGIYICKTQQKLNQVLKTGTMGKIKIRKGLGTRMGKVVKKNNKFEVVECGGLDDDVDYGIISKNTVYTVKEGDEIQKSAIK</sequence>
<protein>
    <submittedName>
        <fullName evidence="2">Uncharacterized protein</fullName>
    </submittedName>
</protein>
<accession>A0A146K302</accession>
<dbReference type="EMBL" id="GDID01006540">
    <property type="protein sequence ID" value="JAP90066.1"/>
    <property type="molecule type" value="Transcribed_RNA"/>
</dbReference>
<feature type="compositionally biased region" description="Basic and acidic residues" evidence="1">
    <location>
        <begin position="405"/>
        <end position="417"/>
    </location>
</feature>
<feature type="non-terminal residue" evidence="2">
    <location>
        <position position="1"/>
    </location>
</feature>
<evidence type="ECO:0000256" key="1">
    <source>
        <dbReference type="SAM" id="MobiDB-lite"/>
    </source>
</evidence>
<reference evidence="2" key="1">
    <citation type="submission" date="2015-07" db="EMBL/GenBank/DDBJ databases">
        <title>Adaptation to a free-living lifestyle via gene acquisitions in the diplomonad Trepomonas sp. PC1.</title>
        <authorList>
            <person name="Xu F."/>
            <person name="Jerlstrom-Hultqvist J."/>
            <person name="Kolisko M."/>
            <person name="Simpson A.G.B."/>
            <person name="Roger A.J."/>
            <person name="Svard S.G."/>
            <person name="Andersson J.O."/>
        </authorList>
    </citation>
    <scope>NUCLEOTIDE SEQUENCE</scope>
    <source>
        <strain evidence="2">PC1</strain>
    </source>
</reference>